<dbReference type="EMBL" id="BQKI01000085">
    <property type="protein sequence ID" value="GJN34096.1"/>
    <property type="molecule type" value="Genomic_DNA"/>
</dbReference>
<reference evidence="3" key="2">
    <citation type="submission" date="2021-12" db="EMBL/GenBank/DDBJ databases">
        <title>Resequencing data analysis of finger millet.</title>
        <authorList>
            <person name="Hatakeyama M."/>
            <person name="Aluri S."/>
            <person name="Balachadran M.T."/>
            <person name="Sivarajan S.R."/>
            <person name="Poveda L."/>
            <person name="Shimizu-Inatsugi R."/>
            <person name="Schlapbach R."/>
            <person name="Sreeman S.M."/>
            <person name="Shimizu K.K."/>
        </authorList>
    </citation>
    <scope>NUCLEOTIDE SEQUENCE</scope>
</reference>
<evidence type="ECO:0000259" key="2">
    <source>
        <dbReference type="Pfam" id="PF03478"/>
    </source>
</evidence>
<evidence type="ECO:0008006" key="5">
    <source>
        <dbReference type="Google" id="ProtNLM"/>
    </source>
</evidence>
<gene>
    <name evidence="3" type="primary">gb22735</name>
    <name evidence="3" type="ORF">PR202_gb22735</name>
</gene>
<dbReference type="Gene3D" id="1.20.1280.50">
    <property type="match status" value="1"/>
</dbReference>
<dbReference type="Proteomes" id="UP001054889">
    <property type="component" value="Unassembled WGS sequence"/>
</dbReference>
<dbReference type="Pfam" id="PF03478">
    <property type="entry name" value="Beta-prop_KIB1-4"/>
    <property type="match status" value="1"/>
</dbReference>
<accession>A0AAV5FIL7</accession>
<proteinExistence type="predicted"/>
<reference evidence="3" key="1">
    <citation type="journal article" date="2018" name="DNA Res.">
        <title>Multiple hybrid de novo genome assembly of finger millet, an orphan allotetraploid crop.</title>
        <authorList>
            <person name="Hatakeyama M."/>
            <person name="Aluri S."/>
            <person name="Balachadran M.T."/>
            <person name="Sivarajan S.R."/>
            <person name="Patrignani A."/>
            <person name="Gruter S."/>
            <person name="Poveda L."/>
            <person name="Shimizu-Inatsugi R."/>
            <person name="Baeten J."/>
            <person name="Francoijs K.J."/>
            <person name="Nataraja K.N."/>
            <person name="Reddy Y.A.N."/>
            <person name="Phadnis S."/>
            <person name="Ravikumar R.L."/>
            <person name="Schlapbach R."/>
            <person name="Sreeman S.M."/>
            <person name="Shimizu K.K."/>
        </authorList>
    </citation>
    <scope>NUCLEOTIDE SEQUENCE</scope>
</reference>
<dbReference type="SUPFAM" id="SSF81383">
    <property type="entry name" value="F-box domain"/>
    <property type="match status" value="1"/>
</dbReference>
<protein>
    <recommendedName>
        <fullName evidence="5">F-box domain-containing protein</fullName>
    </recommendedName>
</protein>
<dbReference type="InterPro" id="IPR036047">
    <property type="entry name" value="F-box-like_dom_sf"/>
</dbReference>
<dbReference type="InterPro" id="IPR005174">
    <property type="entry name" value="KIB1-4_b-propeller"/>
</dbReference>
<dbReference type="PANTHER" id="PTHR33127:SF77">
    <property type="entry name" value="F-BOX DOMAIN-CONTAINING PROTEIN"/>
    <property type="match status" value="1"/>
</dbReference>
<sequence length="312" mass="35440">MERALPPEQGWSSLPADLLETILKRLPWSSHPSVAATCNHWRSVVPPFYPAWLSPVLFHSVDVGTSTIRYYSPYFHKNFDLPIVDVNTVTGVIHDLYPSSSERTEFDFVIYDGDGRRMFGIDALSTLNIARANQNDEGRWYRWKFAELNPNYDPTFAASPVTNPVLHCGLLYLLATDGRLAVHDDKRREEGLKILDKPEGFGFEWDDDCYLFESDEGDLMVVLIGCRGSPVRLVRLNEQSMEWEEVVSLEGRALFTGALTTMMVKSDVEWMKNKIFVPGLYHWPETIAADLVDRQGELLNPYAVGTQSLCLS</sequence>
<evidence type="ECO:0000259" key="1">
    <source>
        <dbReference type="Pfam" id="PF00646"/>
    </source>
</evidence>
<feature type="domain" description="KIB1-4 beta-propeller" evidence="2">
    <location>
        <begin position="65"/>
        <end position="277"/>
    </location>
</feature>
<feature type="domain" description="F-box" evidence="1">
    <location>
        <begin position="11"/>
        <end position="45"/>
    </location>
</feature>
<keyword evidence="4" id="KW-1185">Reference proteome</keyword>
<dbReference type="AlphaFoldDB" id="A0AAV5FIL7"/>
<organism evidence="3 4">
    <name type="scientific">Eleusine coracana subsp. coracana</name>
    <dbReference type="NCBI Taxonomy" id="191504"/>
    <lineage>
        <taxon>Eukaryota</taxon>
        <taxon>Viridiplantae</taxon>
        <taxon>Streptophyta</taxon>
        <taxon>Embryophyta</taxon>
        <taxon>Tracheophyta</taxon>
        <taxon>Spermatophyta</taxon>
        <taxon>Magnoliopsida</taxon>
        <taxon>Liliopsida</taxon>
        <taxon>Poales</taxon>
        <taxon>Poaceae</taxon>
        <taxon>PACMAD clade</taxon>
        <taxon>Chloridoideae</taxon>
        <taxon>Cynodonteae</taxon>
        <taxon>Eleusininae</taxon>
        <taxon>Eleusine</taxon>
    </lineage>
</organism>
<evidence type="ECO:0000313" key="3">
    <source>
        <dbReference type="EMBL" id="GJN34096.1"/>
    </source>
</evidence>
<dbReference type="InterPro" id="IPR001810">
    <property type="entry name" value="F-box_dom"/>
</dbReference>
<dbReference type="Pfam" id="PF00646">
    <property type="entry name" value="F-box"/>
    <property type="match status" value="1"/>
</dbReference>
<comment type="caution">
    <text evidence="3">The sequence shown here is derived from an EMBL/GenBank/DDBJ whole genome shotgun (WGS) entry which is preliminary data.</text>
</comment>
<evidence type="ECO:0000313" key="4">
    <source>
        <dbReference type="Proteomes" id="UP001054889"/>
    </source>
</evidence>
<dbReference type="PANTHER" id="PTHR33127">
    <property type="entry name" value="TRANSMEMBRANE PROTEIN"/>
    <property type="match status" value="1"/>
</dbReference>
<name>A0AAV5FIL7_ELECO</name>